<dbReference type="EMBL" id="CAJOBI010000453">
    <property type="protein sequence ID" value="CAF3824012.1"/>
    <property type="molecule type" value="Genomic_DNA"/>
</dbReference>
<proteinExistence type="inferred from homology"/>
<dbReference type="PROSITE" id="PS51885">
    <property type="entry name" value="NEPRILYSIN"/>
    <property type="match status" value="1"/>
</dbReference>
<comment type="caution">
    <text evidence="3">The sequence shown here is derived from an EMBL/GenBank/DDBJ whole genome shotgun (WGS) entry which is preliminary data.</text>
</comment>
<reference evidence="3" key="1">
    <citation type="submission" date="2021-02" db="EMBL/GenBank/DDBJ databases">
        <authorList>
            <person name="Nowell W R."/>
        </authorList>
    </citation>
    <scope>NUCLEOTIDE SEQUENCE</scope>
</reference>
<feature type="domain" description="Peptidase M13 C-terminal" evidence="2">
    <location>
        <begin position="15"/>
        <end position="141"/>
    </location>
</feature>
<dbReference type="InterPro" id="IPR018497">
    <property type="entry name" value="Peptidase_M13_C"/>
</dbReference>
<dbReference type="GO" id="GO:0016485">
    <property type="term" value="P:protein processing"/>
    <property type="evidence" value="ECO:0007669"/>
    <property type="project" value="TreeGrafter"/>
</dbReference>
<accession>A0A8S2K397</accession>
<dbReference type="Proteomes" id="UP000676336">
    <property type="component" value="Unassembled WGS sequence"/>
</dbReference>
<protein>
    <recommendedName>
        <fullName evidence="2">Peptidase M13 C-terminal domain-containing protein</fullName>
    </recommendedName>
</protein>
<evidence type="ECO:0000313" key="3">
    <source>
        <dbReference type="EMBL" id="CAF3824012.1"/>
    </source>
</evidence>
<dbReference type="PANTHER" id="PTHR11733">
    <property type="entry name" value="ZINC METALLOPROTEASE FAMILY M13 NEPRILYSIN-RELATED"/>
    <property type="match status" value="1"/>
</dbReference>
<sequence>SMKRELGAQAYSVHSFRFYEDDAKDIDATKHVILCENIADNGGLKLSYFAYQKHKNGNSSASNDLCLPGLDYKNDQLYFIAFAHAWCNIQTSNSLHNLLTTDPHSPSRSRVIGTVQNSDEFTKAFSCKSKATMNPSNKCQLW</sequence>
<dbReference type="PANTHER" id="PTHR11733:SF167">
    <property type="entry name" value="FI17812P1-RELATED"/>
    <property type="match status" value="1"/>
</dbReference>
<dbReference type="Pfam" id="PF01431">
    <property type="entry name" value="Peptidase_M13"/>
    <property type="match status" value="1"/>
</dbReference>
<evidence type="ECO:0000256" key="1">
    <source>
        <dbReference type="ARBA" id="ARBA00007357"/>
    </source>
</evidence>
<evidence type="ECO:0000313" key="4">
    <source>
        <dbReference type="Proteomes" id="UP000676336"/>
    </source>
</evidence>
<feature type="non-terminal residue" evidence="3">
    <location>
        <position position="1"/>
    </location>
</feature>
<dbReference type="GO" id="GO:0005886">
    <property type="term" value="C:plasma membrane"/>
    <property type="evidence" value="ECO:0007669"/>
    <property type="project" value="TreeGrafter"/>
</dbReference>
<dbReference type="SUPFAM" id="SSF55486">
    <property type="entry name" value="Metalloproteases ('zincins'), catalytic domain"/>
    <property type="match status" value="1"/>
</dbReference>
<dbReference type="GO" id="GO:0004222">
    <property type="term" value="F:metalloendopeptidase activity"/>
    <property type="evidence" value="ECO:0007669"/>
    <property type="project" value="InterPro"/>
</dbReference>
<organism evidence="3 4">
    <name type="scientific">Rotaria magnacalcarata</name>
    <dbReference type="NCBI Taxonomy" id="392030"/>
    <lineage>
        <taxon>Eukaryota</taxon>
        <taxon>Metazoa</taxon>
        <taxon>Spiralia</taxon>
        <taxon>Gnathifera</taxon>
        <taxon>Rotifera</taxon>
        <taxon>Eurotatoria</taxon>
        <taxon>Bdelloidea</taxon>
        <taxon>Philodinida</taxon>
        <taxon>Philodinidae</taxon>
        <taxon>Rotaria</taxon>
    </lineage>
</organism>
<gene>
    <name evidence="3" type="ORF">SMN809_LOCUS2457</name>
</gene>
<dbReference type="InterPro" id="IPR024079">
    <property type="entry name" value="MetalloPept_cat_dom_sf"/>
</dbReference>
<dbReference type="AlphaFoldDB" id="A0A8S2K397"/>
<evidence type="ECO:0000259" key="2">
    <source>
        <dbReference type="Pfam" id="PF01431"/>
    </source>
</evidence>
<dbReference type="InterPro" id="IPR000718">
    <property type="entry name" value="Peptidase_M13"/>
</dbReference>
<dbReference type="Gene3D" id="3.40.390.10">
    <property type="entry name" value="Collagenase (Catalytic Domain)"/>
    <property type="match status" value="1"/>
</dbReference>
<comment type="similarity">
    <text evidence="1">Belongs to the peptidase M13 family.</text>
</comment>
<name>A0A8S2K397_9BILA</name>